<dbReference type="SUPFAM" id="SSF53474">
    <property type="entry name" value="alpha/beta-Hydrolases"/>
    <property type="match status" value="1"/>
</dbReference>
<feature type="transmembrane region" description="Helical" evidence="4">
    <location>
        <begin position="53"/>
        <end position="72"/>
    </location>
</feature>
<protein>
    <submittedName>
        <fullName evidence="5">Putative dienelactone hydrolase</fullName>
    </submittedName>
</protein>
<keyword evidence="4" id="KW-0472">Membrane</keyword>
<dbReference type="Proteomes" id="UP000570361">
    <property type="component" value="Unassembled WGS sequence"/>
</dbReference>
<organism evidence="5 6">
    <name type="scientific">Paenibacillus phyllosphaerae</name>
    <dbReference type="NCBI Taxonomy" id="274593"/>
    <lineage>
        <taxon>Bacteria</taxon>
        <taxon>Bacillati</taxon>
        <taxon>Bacillota</taxon>
        <taxon>Bacilli</taxon>
        <taxon>Bacillales</taxon>
        <taxon>Paenibacillaceae</taxon>
        <taxon>Paenibacillus</taxon>
    </lineage>
</organism>
<keyword evidence="1 5" id="KW-0378">Hydrolase</keyword>
<keyword evidence="6" id="KW-1185">Reference proteome</keyword>
<sequence>MRLFELLLLFSNAVTFILLLLQAPRYRLAAALGSGTGLLAFAIHGMVEGLRWQMALSYALTLLFCCLALYRFKQQFRVSKKTRFVWIAVSVMGVLALSLTALLSYALPVPKLPAPTGIYPVGTQTFQWTDMGRKDPYAADPGENRELLVQVWYPADVKEKNTTTPLLTADERHMFAQRIGIPALLLDYLKFIPSHAAENAEVSAARQQYPLIIFNHGYTASRLYHTSQAAEMASHGFIVASIDHTYGAYATLFPDGTVKPFQLDDDQFVHTETYRNQAGEVWSEDISFVIDQFERLDRIPTASRLDGKVDMSSIGVIGHSFGGAASYDAMLDPRVRAGINMDGTLFGFKDHAATAKPFLFMYSEDAQEAFDLFRRAYSFTDEEFKEIGTTRAEFETEAETNLLEMKHIQDVMNDKGEAVYIAGTGHLNYSDLHFASPVLKYFGLMGKLNPDRTAEIVNQTTVQFFRQHLAKGQSGDEGPIVAMPELRDMTDFFTSAPHMIR</sequence>
<evidence type="ECO:0000256" key="1">
    <source>
        <dbReference type="ARBA" id="ARBA00022801"/>
    </source>
</evidence>
<evidence type="ECO:0000256" key="2">
    <source>
        <dbReference type="ARBA" id="ARBA00022963"/>
    </source>
</evidence>
<dbReference type="GO" id="GO:0003847">
    <property type="term" value="F:1-alkyl-2-acetylglycerophosphocholine esterase activity"/>
    <property type="evidence" value="ECO:0007669"/>
    <property type="project" value="TreeGrafter"/>
</dbReference>
<accession>A0A7W5B4U6</accession>
<feature type="transmembrane region" description="Helical" evidence="4">
    <location>
        <begin position="84"/>
        <end position="107"/>
    </location>
</feature>
<dbReference type="GO" id="GO:0016042">
    <property type="term" value="P:lipid catabolic process"/>
    <property type="evidence" value="ECO:0007669"/>
    <property type="project" value="UniProtKB-KW"/>
</dbReference>
<name>A0A7W5B4U6_9BACL</name>
<keyword evidence="4" id="KW-0812">Transmembrane</keyword>
<evidence type="ECO:0000256" key="3">
    <source>
        <dbReference type="ARBA" id="ARBA00023098"/>
    </source>
</evidence>
<keyword evidence="3" id="KW-0443">Lipid metabolism</keyword>
<keyword evidence="4" id="KW-1133">Transmembrane helix</keyword>
<dbReference type="AlphaFoldDB" id="A0A7W5B4U6"/>
<dbReference type="PANTHER" id="PTHR10272:SF0">
    <property type="entry name" value="PLATELET-ACTIVATING FACTOR ACETYLHYDROLASE"/>
    <property type="match status" value="1"/>
</dbReference>
<evidence type="ECO:0000313" key="6">
    <source>
        <dbReference type="Proteomes" id="UP000570361"/>
    </source>
</evidence>
<reference evidence="5 6" key="1">
    <citation type="submission" date="2020-08" db="EMBL/GenBank/DDBJ databases">
        <title>Genomic Encyclopedia of Type Strains, Phase III (KMG-III): the genomes of soil and plant-associated and newly described type strains.</title>
        <authorList>
            <person name="Whitman W."/>
        </authorList>
    </citation>
    <scope>NUCLEOTIDE SEQUENCE [LARGE SCALE GENOMIC DNA]</scope>
    <source>
        <strain evidence="5 6">CECT 5862</strain>
    </source>
</reference>
<dbReference type="Pfam" id="PF03403">
    <property type="entry name" value="PAF-AH_p_II"/>
    <property type="match status" value="1"/>
</dbReference>
<dbReference type="InterPro" id="IPR029058">
    <property type="entry name" value="AB_hydrolase_fold"/>
</dbReference>
<keyword evidence="2" id="KW-0442">Lipid degradation</keyword>
<proteinExistence type="predicted"/>
<dbReference type="PANTHER" id="PTHR10272">
    <property type="entry name" value="PLATELET-ACTIVATING FACTOR ACETYLHYDROLASE"/>
    <property type="match status" value="1"/>
</dbReference>
<dbReference type="EMBL" id="JACHXK010000024">
    <property type="protein sequence ID" value="MBB3113941.1"/>
    <property type="molecule type" value="Genomic_DNA"/>
</dbReference>
<evidence type="ECO:0000313" key="5">
    <source>
        <dbReference type="EMBL" id="MBB3113941.1"/>
    </source>
</evidence>
<dbReference type="RefSeq" id="WP_183604009.1">
    <property type="nucleotide sequence ID" value="NZ_JACHXK010000024.1"/>
</dbReference>
<dbReference type="Gene3D" id="3.40.50.1820">
    <property type="entry name" value="alpha/beta hydrolase"/>
    <property type="match status" value="1"/>
</dbReference>
<comment type="caution">
    <text evidence="5">The sequence shown here is derived from an EMBL/GenBank/DDBJ whole genome shotgun (WGS) entry which is preliminary data.</text>
</comment>
<gene>
    <name evidence="5" type="ORF">FHS18_006057</name>
</gene>
<evidence type="ECO:0000256" key="4">
    <source>
        <dbReference type="SAM" id="Phobius"/>
    </source>
</evidence>